<dbReference type="InterPro" id="IPR037294">
    <property type="entry name" value="ABC_BtuC-like"/>
</dbReference>
<protein>
    <submittedName>
        <fullName evidence="9">Iron complex transport system permease protein</fullName>
    </submittedName>
</protein>
<gene>
    <name evidence="9" type="ORF">LX16_4921</name>
</gene>
<evidence type="ECO:0000313" key="10">
    <source>
        <dbReference type="Proteomes" id="UP000321617"/>
    </source>
</evidence>
<keyword evidence="5 8" id="KW-0812">Transmembrane</keyword>
<dbReference type="GO" id="GO:0005886">
    <property type="term" value="C:plasma membrane"/>
    <property type="evidence" value="ECO:0007669"/>
    <property type="project" value="UniProtKB-SubCell"/>
</dbReference>
<sequence length="356" mass="36268">MTTPPRTRRLDRPGAVTTATVVLTVALCGSAILAIGSGGAELAPLDTARYLFAGITGGRITPDEITDYQIIWQIRTPRVLLAAVVGAGLAVTGVAVQALVRNALADPYVLGISSGAASGAATVTVLGGLPMLAGHGPTVGGFAGAMFAGALVYLLARSGGGLTSLRLVLVGVVLSFGFQAVMSVVVYLMPSGESTATVLFWLMGGFGGAVWTELPAVAAIVVAGIAVLAANHRRLDVLSLGDEAAAGLGVDAGRLRNLVFALTAVMTGAMVAVSGAIGFAGLILPHLIRMVFGASHGRVLTVAPVVGALFMVWVDLAARTWFAPRELPLGVITALVGVPVFIALLRRRAYLFGGHR</sequence>
<comment type="caution">
    <text evidence="9">The sequence shown here is derived from an EMBL/GenBank/DDBJ whole genome shotgun (WGS) entry which is preliminary data.</text>
</comment>
<evidence type="ECO:0000256" key="5">
    <source>
        <dbReference type="ARBA" id="ARBA00022692"/>
    </source>
</evidence>
<feature type="transmembrane region" description="Helical" evidence="8">
    <location>
        <begin position="79"/>
        <end position="100"/>
    </location>
</feature>
<feature type="transmembrane region" description="Helical" evidence="8">
    <location>
        <begin position="299"/>
        <end position="321"/>
    </location>
</feature>
<evidence type="ECO:0000256" key="1">
    <source>
        <dbReference type="ARBA" id="ARBA00004651"/>
    </source>
</evidence>
<dbReference type="PANTHER" id="PTHR30472">
    <property type="entry name" value="FERRIC ENTEROBACTIN TRANSPORT SYSTEM PERMEASE PROTEIN"/>
    <property type="match status" value="1"/>
</dbReference>
<evidence type="ECO:0000256" key="4">
    <source>
        <dbReference type="ARBA" id="ARBA00022475"/>
    </source>
</evidence>
<dbReference type="AlphaFoldDB" id="A0A562UQ68"/>
<keyword evidence="4" id="KW-1003">Cell membrane</keyword>
<dbReference type="CDD" id="cd06550">
    <property type="entry name" value="TM_ABC_iron-siderophores_like"/>
    <property type="match status" value="1"/>
</dbReference>
<dbReference type="FunFam" id="1.10.3470.10:FF:000001">
    <property type="entry name" value="Vitamin B12 ABC transporter permease BtuC"/>
    <property type="match status" value="1"/>
</dbReference>
<proteinExistence type="inferred from homology"/>
<dbReference type="Proteomes" id="UP000321617">
    <property type="component" value="Unassembled WGS sequence"/>
</dbReference>
<dbReference type="Gene3D" id="1.10.3470.10">
    <property type="entry name" value="ABC transporter involved in vitamin B12 uptake, BtuC"/>
    <property type="match status" value="1"/>
</dbReference>
<accession>A0A562UQ68</accession>
<dbReference type="EMBL" id="VLLL01000010">
    <property type="protein sequence ID" value="TWJ07759.1"/>
    <property type="molecule type" value="Genomic_DNA"/>
</dbReference>
<organism evidence="9 10">
    <name type="scientific">Stackebrandtia albiflava</name>
    <dbReference type="NCBI Taxonomy" id="406432"/>
    <lineage>
        <taxon>Bacteria</taxon>
        <taxon>Bacillati</taxon>
        <taxon>Actinomycetota</taxon>
        <taxon>Actinomycetes</taxon>
        <taxon>Glycomycetales</taxon>
        <taxon>Glycomycetaceae</taxon>
        <taxon>Stackebrandtia</taxon>
    </lineage>
</organism>
<reference evidence="9 10" key="1">
    <citation type="journal article" date="2013" name="Stand. Genomic Sci.">
        <title>Genomic Encyclopedia of Type Strains, Phase I: The one thousand microbial genomes (KMG-I) project.</title>
        <authorList>
            <person name="Kyrpides N.C."/>
            <person name="Woyke T."/>
            <person name="Eisen J.A."/>
            <person name="Garrity G."/>
            <person name="Lilburn T.G."/>
            <person name="Beck B.J."/>
            <person name="Whitman W.B."/>
            <person name="Hugenholtz P."/>
            <person name="Klenk H.P."/>
        </authorList>
    </citation>
    <scope>NUCLEOTIDE SEQUENCE [LARGE SCALE GENOMIC DNA]</scope>
    <source>
        <strain evidence="9 10">DSM 45044</strain>
    </source>
</reference>
<feature type="transmembrane region" description="Helical" evidence="8">
    <location>
        <begin position="139"/>
        <end position="156"/>
    </location>
</feature>
<comment type="similarity">
    <text evidence="2">Belongs to the binding-protein-dependent transport system permease family. FecCD subfamily.</text>
</comment>
<evidence type="ECO:0000256" key="6">
    <source>
        <dbReference type="ARBA" id="ARBA00022989"/>
    </source>
</evidence>
<keyword evidence="10" id="KW-1185">Reference proteome</keyword>
<dbReference type="SUPFAM" id="SSF81345">
    <property type="entry name" value="ABC transporter involved in vitamin B12 uptake, BtuC"/>
    <property type="match status" value="1"/>
</dbReference>
<feature type="transmembrane region" description="Helical" evidence="8">
    <location>
        <begin position="168"/>
        <end position="188"/>
    </location>
</feature>
<feature type="transmembrane region" description="Helical" evidence="8">
    <location>
        <begin position="112"/>
        <end position="132"/>
    </location>
</feature>
<dbReference type="GO" id="GO:0022857">
    <property type="term" value="F:transmembrane transporter activity"/>
    <property type="evidence" value="ECO:0007669"/>
    <property type="project" value="InterPro"/>
</dbReference>
<feature type="transmembrane region" description="Helical" evidence="8">
    <location>
        <begin position="200"/>
        <end position="230"/>
    </location>
</feature>
<dbReference type="InterPro" id="IPR000522">
    <property type="entry name" value="ABC_transptr_permease_BtuC"/>
</dbReference>
<evidence type="ECO:0000256" key="2">
    <source>
        <dbReference type="ARBA" id="ARBA00007935"/>
    </source>
</evidence>
<dbReference type="PANTHER" id="PTHR30472:SF67">
    <property type="entry name" value="PERMEASE OF ABC TRANSPORTER-RELATED"/>
    <property type="match status" value="1"/>
</dbReference>
<evidence type="ECO:0000256" key="7">
    <source>
        <dbReference type="ARBA" id="ARBA00023136"/>
    </source>
</evidence>
<evidence type="ECO:0000256" key="8">
    <source>
        <dbReference type="SAM" id="Phobius"/>
    </source>
</evidence>
<dbReference type="GO" id="GO:0033214">
    <property type="term" value="P:siderophore-iron import into cell"/>
    <property type="evidence" value="ECO:0007669"/>
    <property type="project" value="TreeGrafter"/>
</dbReference>
<keyword evidence="7 8" id="KW-0472">Membrane</keyword>
<evidence type="ECO:0000256" key="3">
    <source>
        <dbReference type="ARBA" id="ARBA00022448"/>
    </source>
</evidence>
<keyword evidence="3" id="KW-0813">Transport</keyword>
<feature type="transmembrane region" description="Helical" evidence="8">
    <location>
        <begin position="258"/>
        <end position="287"/>
    </location>
</feature>
<dbReference type="OrthoDB" id="9782305at2"/>
<comment type="subcellular location">
    <subcellularLocation>
        <location evidence="1">Cell membrane</location>
        <topology evidence="1">Multi-pass membrane protein</topology>
    </subcellularLocation>
</comment>
<feature type="transmembrane region" description="Helical" evidence="8">
    <location>
        <begin position="327"/>
        <end position="346"/>
    </location>
</feature>
<dbReference type="RefSeq" id="WP_147143940.1">
    <property type="nucleotide sequence ID" value="NZ_BAABIJ010000006.1"/>
</dbReference>
<dbReference type="Pfam" id="PF01032">
    <property type="entry name" value="FecCD"/>
    <property type="match status" value="1"/>
</dbReference>
<evidence type="ECO:0000313" key="9">
    <source>
        <dbReference type="EMBL" id="TWJ07759.1"/>
    </source>
</evidence>
<feature type="transmembrane region" description="Helical" evidence="8">
    <location>
        <begin position="15"/>
        <end position="35"/>
    </location>
</feature>
<keyword evidence="6 8" id="KW-1133">Transmembrane helix</keyword>
<name>A0A562UQ68_9ACTN</name>